<dbReference type="EMBL" id="GL734860">
    <property type="protein sequence ID" value="EFX61268.1"/>
    <property type="molecule type" value="Genomic_DNA"/>
</dbReference>
<proteinExistence type="predicted"/>
<dbReference type="HOGENOM" id="CLU_1471756_0_0_1"/>
<dbReference type="InParanoid" id="E9I412"/>
<dbReference type="AlphaFoldDB" id="E9I412"/>
<protein>
    <submittedName>
        <fullName evidence="1">Uncharacterized protein</fullName>
    </submittedName>
</protein>
<reference evidence="1 2" key="1">
    <citation type="journal article" date="2011" name="Science">
        <title>The ecoresponsive genome of Daphnia pulex.</title>
        <authorList>
            <person name="Colbourne J.K."/>
            <person name="Pfrender M.E."/>
            <person name="Gilbert D."/>
            <person name="Thomas W.K."/>
            <person name="Tucker A."/>
            <person name="Oakley T.H."/>
            <person name="Tokishita S."/>
            <person name="Aerts A."/>
            <person name="Arnold G.J."/>
            <person name="Basu M.K."/>
            <person name="Bauer D.J."/>
            <person name="Caceres C.E."/>
            <person name="Carmel L."/>
            <person name="Casola C."/>
            <person name="Choi J.H."/>
            <person name="Detter J.C."/>
            <person name="Dong Q."/>
            <person name="Dusheyko S."/>
            <person name="Eads B.D."/>
            <person name="Frohlich T."/>
            <person name="Geiler-Samerotte K.A."/>
            <person name="Gerlach D."/>
            <person name="Hatcher P."/>
            <person name="Jogdeo S."/>
            <person name="Krijgsveld J."/>
            <person name="Kriventseva E.V."/>
            <person name="Kultz D."/>
            <person name="Laforsch C."/>
            <person name="Lindquist E."/>
            <person name="Lopez J."/>
            <person name="Manak J.R."/>
            <person name="Muller J."/>
            <person name="Pangilinan J."/>
            <person name="Patwardhan R.P."/>
            <person name="Pitluck S."/>
            <person name="Pritham E.J."/>
            <person name="Rechtsteiner A."/>
            <person name="Rho M."/>
            <person name="Rogozin I.B."/>
            <person name="Sakarya O."/>
            <person name="Salamov A."/>
            <person name="Schaack S."/>
            <person name="Shapiro H."/>
            <person name="Shiga Y."/>
            <person name="Skalitzky C."/>
            <person name="Smith Z."/>
            <person name="Souvorov A."/>
            <person name="Sung W."/>
            <person name="Tang Z."/>
            <person name="Tsuchiya D."/>
            <person name="Tu H."/>
            <person name="Vos H."/>
            <person name="Wang M."/>
            <person name="Wolf Y.I."/>
            <person name="Yamagata H."/>
            <person name="Yamada T."/>
            <person name="Ye Y."/>
            <person name="Shaw J.R."/>
            <person name="Andrews J."/>
            <person name="Crease T.J."/>
            <person name="Tang H."/>
            <person name="Lucas S.M."/>
            <person name="Robertson H.M."/>
            <person name="Bork P."/>
            <person name="Koonin E.V."/>
            <person name="Zdobnov E.M."/>
            <person name="Grigoriev I.V."/>
            <person name="Lynch M."/>
            <person name="Boore J.L."/>
        </authorList>
    </citation>
    <scope>NUCLEOTIDE SEQUENCE [LARGE SCALE GENOMIC DNA]</scope>
</reference>
<dbReference type="Proteomes" id="UP000000305">
    <property type="component" value="Unassembled WGS sequence"/>
</dbReference>
<organism evidence="1 2">
    <name type="scientific">Daphnia pulex</name>
    <name type="common">Water flea</name>
    <dbReference type="NCBI Taxonomy" id="6669"/>
    <lineage>
        <taxon>Eukaryota</taxon>
        <taxon>Metazoa</taxon>
        <taxon>Ecdysozoa</taxon>
        <taxon>Arthropoda</taxon>
        <taxon>Crustacea</taxon>
        <taxon>Branchiopoda</taxon>
        <taxon>Diplostraca</taxon>
        <taxon>Cladocera</taxon>
        <taxon>Anomopoda</taxon>
        <taxon>Daphniidae</taxon>
        <taxon>Daphnia</taxon>
    </lineage>
</organism>
<keyword evidence="2" id="KW-1185">Reference proteome</keyword>
<evidence type="ECO:0000313" key="2">
    <source>
        <dbReference type="Proteomes" id="UP000000305"/>
    </source>
</evidence>
<evidence type="ECO:0000313" key="1">
    <source>
        <dbReference type="EMBL" id="EFX61268.1"/>
    </source>
</evidence>
<dbReference type="KEGG" id="dpx:DAPPUDRAFT_274281"/>
<gene>
    <name evidence="1" type="ORF">DAPPUDRAFT_274281</name>
</gene>
<feature type="non-terminal residue" evidence="1">
    <location>
        <position position="184"/>
    </location>
</feature>
<accession>E9I412</accession>
<name>E9I412_DAPPU</name>
<sequence length="184" mass="20849">MAKQCKFRAQLEMQLNIIEELREIINQKWTQEQQIAYITFLNDFTNYIHEILTQVHAFFLDTPQTIDLPPVTSQFLLVHADEGVLGLAGDRLHLLRRPARLLRIVEAFQSTQRSKLAKSGIFTTLRLQKTFLRRSRRDLIDDGVLLADPVVLTETGLPRVDGAVESGDFRVDVLLPVVGLDGAG</sequence>